<dbReference type="FunFam" id="3.30.1330.10:FF:000013">
    <property type="entry name" value="Phosphoribosylformylglycinamidine synthase"/>
    <property type="match status" value="1"/>
</dbReference>
<reference evidence="9" key="2">
    <citation type="journal article" date="2021" name="PeerJ">
        <title>Extensive microbial diversity within the chicken gut microbiome revealed by metagenomics and culture.</title>
        <authorList>
            <person name="Gilroy R."/>
            <person name="Ravi A."/>
            <person name="Getino M."/>
            <person name="Pursley I."/>
            <person name="Horton D.L."/>
            <person name="Alikhan N.F."/>
            <person name="Baker D."/>
            <person name="Gharbi K."/>
            <person name="Hall N."/>
            <person name="Watson M."/>
            <person name="Adriaenssens E.M."/>
            <person name="Foster-Nyarko E."/>
            <person name="Jarju S."/>
            <person name="Secka A."/>
            <person name="Antonio M."/>
            <person name="Oren A."/>
            <person name="Chaudhuri R.R."/>
            <person name="La Ragione R."/>
            <person name="Hildebrand F."/>
            <person name="Pallen M.J."/>
        </authorList>
    </citation>
    <scope>NUCLEOTIDE SEQUENCE</scope>
    <source>
        <strain evidence="9">B2-22910</strain>
    </source>
</reference>
<evidence type="ECO:0000256" key="3">
    <source>
        <dbReference type="ARBA" id="ARBA00022741"/>
    </source>
</evidence>
<dbReference type="SUPFAM" id="SSF52317">
    <property type="entry name" value="Class I glutamine amidotransferase-like"/>
    <property type="match status" value="1"/>
</dbReference>
<keyword evidence="5" id="KW-0067">ATP-binding</keyword>
<dbReference type="InterPro" id="IPR010918">
    <property type="entry name" value="PurM-like_C_dom"/>
</dbReference>
<evidence type="ECO:0000313" key="10">
    <source>
        <dbReference type="Proteomes" id="UP000823603"/>
    </source>
</evidence>
<dbReference type="Gene3D" id="3.30.1330.10">
    <property type="entry name" value="PurM-like, N-terminal domain"/>
    <property type="match status" value="2"/>
</dbReference>
<dbReference type="GO" id="GO:0005524">
    <property type="term" value="F:ATP binding"/>
    <property type="evidence" value="ECO:0007669"/>
    <property type="project" value="UniProtKB-KW"/>
</dbReference>
<dbReference type="Gene3D" id="1.10.8.750">
    <property type="entry name" value="Phosphoribosylformylglycinamidine synthase, linker domain"/>
    <property type="match status" value="1"/>
</dbReference>
<dbReference type="EC" id="6.3.5.3" evidence="9"/>
<protein>
    <submittedName>
        <fullName evidence="9">Phosphoribosylformylglycinamidine synthase</fullName>
        <ecNumber evidence="9">6.3.5.3</ecNumber>
    </submittedName>
</protein>
<dbReference type="Pfam" id="PF18072">
    <property type="entry name" value="FGAR-AT_linker"/>
    <property type="match status" value="1"/>
</dbReference>
<dbReference type="Proteomes" id="UP000823603">
    <property type="component" value="Unassembled WGS sequence"/>
</dbReference>
<dbReference type="SUPFAM" id="SSF56042">
    <property type="entry name" value="PurM C-terminal domain-like"/>
    <property type="match status" value="2"/>
</dbReference>
<dbReference type="PANTHER" id="PTHR10099">
    <property type="entry name" value="PHOSPHORIBOSYLFORMYLGLYCINAMIDINE SYNTHASE"/>
    <property type="match status" value="1"/>
</dbReference>
<feature type="domain" description="Phosphoribosylformylglycinamidine synthase linker" evidence="8">
    <location>
        <begin position="178"/>
        <end position="223"/>
    </location>
</feature>
<dbReference type="SUPFAM" id="SSF55326">
    <property type="entry name" value="PurM N-terminal domain-like"/>
    <property type="match status" value="2"/>
</dbReference>
<dbReference type="CDD" id="cd02203">
    <property type="entry name" value="PurL_repeat1"/>
    <property type="match status" value="1"/>
</dbReference>
<dbReference type="Pfam" id="PF02769">
    <property type="entry name" value="AIRS_C"/>
    <property type="match status" value="1"/>
</dbReference>
<dbReference type="AlphaFoldDB" id="A0A9D9ICV4"/>
<dbReference type="GO" id="GO:0006164">
    <property type="term" value="P:purine nucleotide biosynthetic process"/>
    <property type="evidence" value="ECO:0007669"/>
    <property type="project" value="UniProtKB-KW"/>
</dbReference>
<feature type="domain" description="PurM-like C-terminal" evidence="7">
    <location>
        <begin position="435"/>
        <end position="584"/>
    </location>
</feature>
<dbReference type="SMART" id="SM01211">
    <property type="entry name" value="GATase_5"/>
    <property type="match status" value="1"/>
</dbReference>
<dbReference type="InterPro" id="IPR029062">
    <property type="entry name" value="Class_I_gatase-like"/>
</dbReference>
<dbReference type="EMBL" id="JADIMB010000004">
    <property type="protein sequence ID" value="MBO8470287.1"/>
    <property type="molecule type" value="Genomic_DNA"/>
</dbReference>
<organism evidence="9 10">
    <name type="scientific">Candidatus Cryptobacteroides faecavium</name>
    <dbReference type="NCBI Taxonomy" id="2840762"/>
    <lineage>
        <taxon>Bacteria</taxon>
        <taxon>Pseudomonadati</taxon>
        <taxon>Bacteroidota</taxon>
        <taxon>Bacteroidia</taxon>
        <taxon>Bacteroidales</taxon>
        <taxon>Candidatus Cryptobacteroides</taxon>
    </lineage>
</organism>
<dbReference type="GO" id="GO:0004642">
    <property type="term" value="F:phosphoribosylformylglycinamidine synthase activity"/>
    <property type="evidence" value="ECO:0007669"/>
    <property type="project" value="UniProtKB-EC"/>
</dbReference>
<evidence type="ECO:0000256" key="6">
    <source>
        <dbReference type="ARBA" id="ARBA00022842"/>
    </source>
</evidence>
<dbReference type="InterPro" id="IPR036676">
    <property type="entry name" value="PurM-like_C_sf"/>
</dbReference>
<dbReference type="InterPro" id="IPR041609">
    <property type="entry name" value="PurL_linker"/>
</dbReference>
<dbReference type="Pfam" id="PF13507">
    <property type="entry name" value="GATase_5"/>
    <property type="match status" value="1"/>
</dbReference>
<dbReference type="Gene3D" id="3.90.650.10">
    <property type="entry name" value="PurM-like C-terminal domain"/>
    <property type="match status" value="2"/>
</dbReference>
<proteinExistence type="predicted"/>
<evidence type="ECO:0000256" key="4">
    <source>
        <dbReference type="ARBA" id="ARBA00022755"/>
    </source>
</evidence>
<dbReference type="Gene3D" id="3.40.50.880">
    <property type="match status" value="1"/>
</dbReference>
<dbReference type="InterPro" id="IPR036921">
    <property type="entry name" value="PurM-like_N_sf"/>
</dbReference>
<keyword evidence="6" id="KW-0460">Magnesium</keyword>
<evidence type="ECO:0000259" key="8">
    <source>
        <dbReference type="Pfam" id="PF18072"/>
    </source>
</evidence>
<evidence type="ECO:0000313" key="9">
    <source>
        <dbReference type="EMBL" id="MBO8470287.1"/>
    </source>
</evidence>
<sequence length="1248" mass="137799">MSANYRVFVEKYPEFQVEARSLKNELNENLQLSLGSLRLLNVYDLFGFTPELLEKSRYSVFGEIVTDRVMDECDLTGQKYVAIEYLPGQFDQRAASAVDCVKLIEPDADVRIKSSRLIILDPGTSEEDIDRIKHYCINTVESRQKDLSKLSDSEQAPVAPVPVLDGLVELKENELAPYCKKMGLAMNADDLREVVNYFRKEGRDPYETELRILDTYWSDHCRHTTFTTELEEIGVEDSFIKEDIEGTLNLYLKMRKELGRENKGLNLMDMATIGARYLKSKGLLDDMEVSEENNACSIYVDVDVDGKVEKWLLQFKNETHNHPTEIEPFGGAATCLGGAIRDPLSGRSYVYQAMRVTGAGDIYQKVADTMPGKLPQKVISRKAAAGYSSYGNQIGLATTHVREIYHPGYVAKRLEVGAVVGAVKAENVRRESPVPGDVILLLGGRTGRDGIGGATGSSKEHTEASLETCGSEVQKGNAPEERKLQRLFRRPEVTRLIKKSNDFGAGGVSVAIGELTDGLDIYLDRVPVKYSGLNSTELAISESQERMAVVVEAKDREEFERYCHSENVEVTHVADVTDSQRLRMYNGGKLVVDISREFIDSAGAKHYAKAVVGAVEDRDPFEKEVKGKDLKEKIFSDLTEYNVTSQKGLIEMFDSTIGRSTVLMPFGGCLQTTETQVSVQKLPADGYTDTASIMAFGYNPYISTWSPYHGAAYSVVEACAKVVAAGASYSHMRFSYQEYFERMTHDPKSWGKPLAALLGAIKMQVGLGLPSIGGKDSMSGTFEHINVPPMLMAFGITTVDAKKVISPELKWEGNRLYLIRHTPLKNHMPDTGQLMRNFDYVTGQIEAGNIVSGYAVGFGGVAEALCKMSFGNAFGIDVKVSEADLFNYGYGSIVVECEKELDFPAAEYLGTVTSGEDGMLHINGTALSIFELMDVNGVKFAQVYPDSCEPSFKKTYPSGMGGVKPLKVKKSDLKYKGEPVERPVAYLPVFPGTNCDYDTAKAFRNAGAEVRFGVFRNLTPEDVFSSIAEMKKNISECHILALCGGFSAGDEPDGSGKFIANVLNNAEIADEIHKLLDRGGLILGICNGFQALVKSGLLPYGRLGMVTKDSPTLFRNDINRHISQMVTTRVATTNSPWLSGFSVGDLHTIAVSHGEGKFVVNEELARELFANGQVAFQYVDPVTEEVTMESPYNPNGSYYAIEGIISRNGQILGKMGHTERYENNLFKNIEEELEQPLFANAVNYFRGK</sequence>
<reference evidence="9" key="1">
    <citation type="submission" date="2020-10" db="EMBL/GenBank/DDBJ databases">
        <authorList>
            <person name="Gilroy R."/>
        </authorList>
    </citation>
    <scope>NUCLEOTIDE SEQUENCE</scope>
    <source>
        <strain evidence="9">B2-22910</strain>
    </source>
</reference>
<accession>A0A9D9ICV4</accession>
<dbReference type="NCBIfam" id="TIGR01857">
    <property type="entry name" value="FGAM-synthase"/>
    <property type="match status" value="1"/>
</dbReference>
<dbReference type="GO" id="GO:0046872">
    <property type="term" value="F:metal ion binding"/>
    <property type="evidence" value="ECO:0007669"/>
    <property type="project" value="UniProtKB-KW"/>
</dbReference>
<dbReference type="CDD" id="cd02204">
    <property type="entry name" value="PurL_repeat2"/>
    <property type="match status" value="1"/>
</dbReference>
<comment type="caution">
    <text evidence="9">The sequence shown here is derived from an EMBL/GenBank/DDBJ whole genome shotgun (WGS) entry which is preliminary data.</text>
</comment>
<evidence type="ECO:0000256" key="5">
    <source>
        <dbReference type="ARBA" id="ARBA00022840"/>
    </source>
</evidence>
<keyword evidence="4" id="KW-0658">Purine biosynthesis</keyword>
<evidence type="ECO:0000256" key="1">
    <source>
        <dbReference type="ARBA" id="ARBA00022598"/>
    </source>
</evidence>
<evidence type="ECO:0000256" key="2">
    <source>
        <dbReference type="ARBA" id="ARBA00022723"/>
    </source>
</evidence>
<keyword evidence="3" id="KW-0547">Nucleotide-binding</keyword>
<keyword evidence="2" id="KW-0479">Metal-binding</keyword>
<name>A0A9D9ICV4_9BACT</name>
<dbReference type="GO" id="GO:0005737">
    <property type="term" value="C:cytoplasm"/>
    <property type="evidence" value="ECO:0007669"/>
    <property type="project" value="TreeGrafter"/>
</dbReference>
<dbReference type="InterPro" id="IPR010141">
    <property type="entry name" value="FGAM_synthase"/>
</dbReference>
<keyword evidence="1 9" id="KW-0436">Ligase</keyword>
<dbReference type="PANTHER" id="PTHR10099:SF1">
    <property type="entry name" value="PHOSPHORIBOSYLFORMYLGLYCINAMIDINE SYNTHASE"/>
    <property type="match status" value="1"/>
</dbReference>
<gene>
    <name evidence="9" type="ORF">IAB82_00640</name>
</gene>
<evidence type="ECO:0000259" key="7">
    <source>
        <dbReference type="Pfam" id="PF02769"/>
    </source>
</evidence>